<evidence type="ECO:0000259" key="7">
    <source>
        <dbReference type="PROSITE" id="PS50893"/>
    </source>
</evidence>
<dbReference type="RefSeq" id="XP_023931716.1">
    <property type="nucleotide sequence ID" value="XM_024075948.1"/>
</dbReference>
<evidence type="ECO:0000256" key="1">
    <source>
        <dbReference type="ARBA" id="ARBA00004141"/>
    </source>
</evidence>
<feature type="transmembrane region" description="Helical" evidence="6">
    <location>
        <begin position="1130"/>
        <end position="1145"/>
    </location>
</feature>
<dbReference type="GO" id="GO:0016887">
    <property type="term" value="F:ATP hydrolysis activity"/>
    <property type="evidence" value="ECO:0007669"/>
    <property type="project" value="InterPro"/>
</dbReference>
<dbReference type="InterPro" id="IPR013525">
    <property type="entry name" value="ABC2_TM"/>
</dbReference>
<evidence type="ECO:0000313" key="8">
    <source>
        <dbReference type="Proteomes" id="UP000085678"/>
    </source>
</evidence>
<feature type="transmembrane region" description="Helical" evidence="6">
    <location>
        <begin position="445"/>
        <end position="463"/>
    </location>
</feature>
<feature type="transmembrane region" description="Helical" evidence="6">
    <location>
        <begin position="21"/>
        <end position="42"/>
    </location>
</feature>
<feature type="transmembrane region" description="Helical" evidence="6">
    <location>
        <begin position="1215"/>
        <end position="1237"/>
    </location>
</feature>
<dbReference type="Proteomes" id="UP000085678">
    <property type="component" value="Unplaced"/>
</dbReference>
<feature type="domain" description="ABC transporter" evidence="7">
    <location>
        <begin position="1386"/>
        <end position="1621"/>
    </location>
</feature>
<feature type="transmembrane region" description="Helical" evidence="6">
    <location>
        <begin position="1099"/>
        <end position="1118"/>
    </location>
</feature>
<dbReference type="GO" id="GO:0140359">
    <property type="term" value="F:ABC-type transporter activity"/>
    <property type="evidence" value="ECO:0007669"/>
    <property type="project" value="InterPro"/>
</dbReference>
<proteinExistence type="predicted"/>
<feature type="region of interest" description="Disordered" evidence="5">
    <location>
        <begin position="495"/>
        <end position="517"/>
    </location>
</feature>
<accession>A0A2R2MNC6</accession>
<feature type="compositionally biased region" description="Low complexity" evidence="5">
    <location>
        <begin position="1397"/>
        <end position="1410"/>
    </location>
</feature>
<feature type="transmembrane region" description="Helical" evidence="6">
    <location>
        <begin position="1151"/>
        <end position="1171"/>
    </location>
</feature>
<gene>
    <name evidence="9" type="primary">LOC106169774</name>
</gene>
<dbReference type="SUPFAM" id="SSF52540">
    <property type="entry name" value="P-loop containing nucleoside triphosphate hydrolases"/>
    <property type="match status" value="2"/>
</dbReference>
<dbReference type="CDD" id="cd03263">
    <property type="entry name" value="ABC_subfamily_A"/>
    <property type="match status" value="1"/>
</dbReference>
<dbReference type="PROSITE" id="PS50893">
    <property type="entry name" value="ABC_TRANSPORTER_2"/>
    <property type="match status" value="2"/>
</dbReference>
<feature type="compositionally biased region" description="Basic and acidic residues" evidence="5">
    <location>
        <begin position="500"/>
        <end position="510"/>
    </location>
</feature>
<dbReference type="InterPro" id="IPR003439">
    <property type="entry name" value="ABC_transporter-like_ATP-bd"/>
</dbReference>
<dbReference type="Gene3D" id="3.40.50.300">
    <property type="entry name" value="P-loop containing nucleotide triphosphate hydrolases"/>
    <property type="match status" value="2"/>
</dbReference>
<reference evidence="9" key="1">
    <citation type="submission" date="2025-08" db="UniProtKB">
        <authorList>
            <consortium name="RefSeq"/>
        </authorList>
    </citation>
    <scope>IDENTIFICATION</scope>
    <source>
        <tissue evidence="9">Gonads</tissue>
    </source>
</reference>
<keyword evidence="9" id="KW-0067">ATP-binding</keyword>
<organism evidence="8 9">
    <name type="scientific">Lingula anatina</name>
    <name type="common">Brachiopod</name>
    <name type="synonym">Lingula unguis</name>
    <dbReference type="NCBI Taxonomy" id="7574"/>
    <lineage>
        <taxon>Eukaryota</taxon>
        <taxon>Metazoa</taxon>
        <taxon>Spiralia</taxon>
        <taxon>Lophotrochozoa</taxon>
        <taxon>Brachiopoda</taxon>
        <taxon>Linguliformea</taxon>
        <taxon>Lingulata</taxon>
        <taxon>Lingulida</taxon>
        <taxon>Linguloidea</taxon>
        <taxon>Lingulidae</taxon>
        <taxon>Lingula</taxon>
    </lineage>
</organism>
<evidence type="ECO:0000256" key="4">
    <source>
        <dbReference type="ARBA" id="ARBA00023136"/>
    </source>
</evidence>
<dbReference type="Pfam" id="PF00005">
    <property type="entry name" value="ABC_tran"/>
    <property type="match status" value="2"/>
</dbReference>
<dbReference type="GO" id="GO:0005524">
    <property type="term" value="F:ATP binding"/>
    <property type="evidence" value="ECO:0007669"/>
    <property type="project" value="UniProtKB-KW"/>
</dbReference>
<name>A0A2R2MNC6_LINAN</name>
<evidence type="ECO:0000313" key="9">
    <source>
        <dbReference type="RefSeq" id="XP_023931716.1"/>
    </source>
</evidence>
<dbReference type="InParanoid" id="A0A2R2MNC6"/>
<dbReference type="PANTHER" id="PTHR19229:SF250">
    <property type="entry name" value="ABC TRANSPORTER DOMAIN-CONTAINING PROTEIN-RELATED"/>
    <property type="match status" value="1"/>
</dbReference>
<feature type="region of interest" description="Disordered" evidence="5">
    <location>
        <begin position="1387"/>
        <end position="1410"/>
    </location>
</feature>
<evidence type="ECO:0000256" key="2">
    <source>
        <dbReference type="ARBA" id="ARBA00022692"/>
    </source>
</evidence>
<evidence type="ECO:0000256" key="5">
    <source>
        <dbReference type="SAM" id="MobiDB-lite"/>
    </source>
</evidence>
<feature type="transmembrane region" description="Helical" evidence="6">
    <location>
        <begin position="365"/>
        <end position="388"/>
    </location>
</feature>
<dbReference type="GO" id="GO:0016020">
    <property type="term" value="C:membrane"/>
    <property type="evidence" value="ECO:0007669"/>
    <property type="project" value="UniProtKB-SubCell"/>
</dbReference>
<evidence type="ECO:0000256" key="3">
    <source>
        <dbReference type="ARBA" id="ARBA00022989"/>
    </source>
</evidence>
<keyword evidence="9" id="KW-0547">Nucleotide-binding</keyword>
<dbReference type="Pfam" id="PF12698">
    <property type="entry name" value="ABC2_membrane_3"/>
    <property type="match status" value="2"/>
</dbReference>
<evidence type="ECO:0000256" key="6">
    <source>
        <dbReference type="SAM" id="Phobius"/>
    </source>
</evidence>
<dbReference type="KEGG" id="lak:106169774"/>
<comment type="subcellular location">
    <subcellularLocation>
        <location evidence="1">Membrane</location>
        <topology evidence="1">Multi-pass membrane protein</topology>
    </subcellularLocation>
</comment>
<dbReference type="GO" id="GO:0005319">
    <property type="term" value="F:lipid transporter activity"/>
    <property type="evidence" value="ECO:0007669"/>
    <property type="project" value="TreeGrafter"/>
</dbReference>
<feature type="transmembrane region" description="Helical" evidence="6">
    <location>
        <begin position="1257"/>
        <end position="1279"/>
    </location>
</feature>
<feature type="transmembrane region" description="Helical" evidence="6">
    <location>
        <begin position="337"/>
        <end position="358"/>
    </location>
</feature>
<keyword evidence="4 6" id="KW-0472">Membrane</keyword>
<dbReference type="GeneID" id="106169774"/>
<feature type="domain" description="ABC transporter" evidence="7">
    <location>
        <begin position="522"/>
        <end position="752"/>
    </location>
</feature>
<sequence length="1718" mass="193327">MLFLLHLRQLLWLRLQYVRRNKLGTIITLLLMVVSGSTLLAFRLTLQIEPEVYFAGNQTFPSQRVPIYPGVHAPGSYYLSLGVTPKTSRGGRVPEDFRWKLQMELRCSRAGQFFNVYNMENSSVLLRRFQEEADVFGFVGGIIFEDDAFSHDRPNPRFGYTIRLRSQPAPHQTRAWLTNIVRTFYFEAGPEYDSNGFLTVQNAVDRTLMDLLPRTQPHKYEKLEVALKKFPMPQHKTSGYLKAALGYYSETMAAFLIFGYTMLVLEITRYITFEKETGLKVLLKTCGVSEKVYWLSWFIYTAPFFFVPITIAALFSLHAYPFGQGGNAGSLSALIDTSLTLVFLYLYVTASIMLCFLCSTLNSTIAAIAFCMVAYLSPACFSMPLFYLSCSRAQKSILCLLPNCALKIGFLQVACYCRSPLNQGIRWDNVMDPTTFGDNFSMMDVMLALVVDIVLYMLCIWYLSRVFPGTDAVAEAWYFPFTCLYRCCKRPQRKFPSDTSLHEASTREDGGTGCHGGQTPLMSLTQLTKIYGKRRVVNNVTLDLFEGEMFVLLGGNASGKSTLLQMITGLLKPTTGHVTLCPGSAPKNITSIRDDISLCRQKSALFDYLTVEQHLVFIAKLRHVNSKMIKVQLKNLLSLLEIEDKRDNMVKSLPTSTRSALSLALALMGNPKIIALEEPTKNMDPCMRHRAWEAIGQSKQEGSLVVLSTQSMQEAEALADRIGILQNGSLVACGTMAELESNYGGKYVLRAAKTPMYRTEMTRDLILGLMPNAHVTVDSETEIQFALPKSETSKFPLVFKKLEDRIDELGVSSFGVSAATMEGIYLNANKSVNSETTSEFSAVSENTDSEIILRRKPNIRRFRLVPTGLFHQLREFLSMLSVHALISWRRRWLTFSQLILLVTTALFASFNPEGFSQSALSRFLSQNSVNLSITMNSMIEQMDYPCITTVAADRSELAQNLSLIYEKLMLDSSGCIVHKINITDYAAVDRYLIGAQLNTGALHFANQYIIGVAFQSYTGGSGTRATGLYSNYAYHSMPLALNLVNNAILKHLAGEEHEIAANNFPLPPTDRDPCDNDVLVDEKNPTNESWKLSSPVVSMAYTCISLFVMSALLASFAVNPVQERNLETKRLLFVSGATGLTYWLVRCCWDTIVFMVPIVLIMGLVLAFQSWPFYIPNRQQETLILLLILFEWASLPLTYLLSFKFETGVKAVTTIAVAYSVIGSVMFAVVEFIKLILPYQLLEATEMNTVRAWQAALNWIFTILSPPYNLAAGLMIFYVNDENKRICSRLETNRSHIQCDAELCMGWNQNQTSLHRENRTIYYCTPYVNNILEFGNLGLGRHLLILFVQGFVFLAILIILETHVMSTWYKMRQKRGFRRSVSENVMQFSGHSRKSSIRSSGQGQRSGPSRLSVRRGEALGMIGLDDRDKETLFRMLTGDMLAPDGTSVIEGVSINHSSERSRLHVGYSPQSCSLMGDLTCREMLSLIGRLRGVTESELEHVIDDVIEWCLLISQADDVINSCSAGTKRKLSTAIALIGKPSIIFLDEPTTSVDPLCRRKIWAVLQEVRHQGSSLILTSHITEECEMQCTRVTIMVDHRFVAMGSPQSLKDEFGEYVNIEIRLKEEMEEIDIEALAAYLNSRIKGLRITKMNRFVIDLKVVDDSMRWSNLFWTLEEAKTRFGIADYSVHQSSLEAAFLNLSGFVSAQNSEQGSFVQDRI</sequence>
<dbReference type="PANTHER" id="PTHR19229">
    <property type="entry name" value="ATP-BINDING CASSETTE TRANSPORTER SUBFAMILY A ABCA"/>
    <property type="match status" value="1"/>
</dbReference>
<dbReference type="InterPro" id="IPR027417">
    <property type="entry name" value="P-loop_NTPase"/>
</dbReference>
<keyword evidence="3 6" id="KW-1133">Transmembrane helix</keyword>
<feature type="transmembrane region" description="Helical" evidence="6">
    <location>
        <begin position="1343"/>
        <end position="1369"/>
    </location>
</feature>
<keyword evidence="2 6" id="KW-0812">Transmembrane</keyword>
<feature type="transmembrane region" description="Helical" evidence="6">
    <location>
        <begin position="1183"/>
        <end position="1203"/>
    </location>
</feature>
<feature type="transmembrane region" description="Helical" evidence="6">
    <location>
        <begin position="292"/>
        <end position="317"/>
    </location>
</feature>
<keyword evidence="8" id="KW-1185">Reference proteome</keyword>
<dbReference type="InterPro" id="IPR026082">
    <property type="entry name" value="ABCA"/>
</dbReference>
<dbReference type="OrthoDB" id="6512918at2759"/>
<feature type="transmembrane region" description="Helical" evidence="6">
    <location>
        <begin position="252"/>
        <end position="271"/>
    </location>
</feature>
<protein>
    <submittedName>
        <fullName evidence="9">ATP-binding cassette sub-family A member 2</fullName>
    </submittedName>
</protein>